<name>A0A1I2GXQ5_9ACTN</name>
<dbReference type="AlphaFoldDB" id="A0A1I2GXQ5"/>
<reference evidence="1 2" key="1">
    <citation type="submission" date="2016-10" db="EMBL/GenBank/DDBJ databases">
        <authorList>
            <person name="de Groot N.N."/>
        </authorList>
    </citation>
    <scope>NUCLEOTIDE SEQUENCE [LARGE SCALE GENOMIC DNA]</scope>
    <source>
        <strain evidence="1 2">DSM 43019</strain>
    </source>
</reference>
<keyword evidence="2" id="KW-1185">Reference proteome</keyword>
<sequence>MGEFTAADAKGLTELKVDVAHLANITSYLNALSAAITDDLRPGVYDANRLASTGGDESRSALGDQIPVADELKTRIAATFQAVDSSLKSLATQLEVDGAAITTLAEKYKTAEERNALTASEFMSAVNASRNKV</sequence>
<protein>
    <submittedName>
        <fullName evidence="1">Uncharacterized protein</fullName>
    </submittedName>
</protein>
<proteinExistence type="predicted"/>
<evidence type="ECO:0000313" key="1">
    <source>
        <dbReference type="EMBL" id="SFF21376.1"/>
    </source>
</evidence>
<dbReference type="EMBL" id="FONV01000007">
    <property type="protein sequence ID" value="SFF21376.1"/>
    <property type="molecule type" value="Genomic_DNA"/>
</dbReference>
<evidence type="ECO:0000313" key="2">
    <source>
        <dbReference type="Proteomes" id="UP000199645"/>
    </source>
</evidence>
<dbReference type="RefSeq" id="WP_093616164.1">
    <property type="nucleotide sequence ID" value="NZ_BOMT01000043.1"/>
</dbReference>
<dbReference type="Proteomes" id="UP000199645">
    <property type="component" value="Unassembled WGS sequence"/>
</dbReference>
<organism evidence="1 2">
    <name type="scientific">Actinoplanes philippinensis</name>
    <dbReference type="NCBI Taxonomy" id="35752"/>
    <lineage>
        <taxon>Bacteria</taxon>
        <taxon>Bacillati</taxon>
        <taxon>Actinomycetota</taxon>
        <taxon>Actinomycetes</taxon>
        <taxon>Micromonosporales</taxon>
        <taxon>Micromonosporaceae</taxon>
        <taxon>Actinoplanes</taxon>
    </lineage>
</organism>
<dbReference type="STRING" id="35752.SAMN05421541_107213"/>
<accession>A0A1I2GXQ5</accession>
<gene>
    <name evidence="1" type="ORF">SAMN05421541_107213</name>
</gene>